<dbReference type="NCBIfam" id="NF001223">
    <property type="entry name" value="PRK00202.1-1"/>
    <property type="match status" value="1"/>
</dbReference>
<keyword evidence="5 6" id="KW-0804">Transcription</keyword>
<feature type="domain" description="NusB/RsmB/TIM44" evidence="7">
    <location>
        <begin position="7"/>
        <end position="135"/>
    </location>
</feature>
<keyword evidence="9" id="KW-1185">Reference proteome</keyword>
<comment type="function">
    <text evidence="6">Involved in transcription antitermination. Required for transcription of ribosomal RNA (rRNA) genes. Binds specifically to the boxA antiterminator sequence of the ribosomal RNA (rrn) operons.</text>
</comment>
<comment type="similarity">
    <text evidence="1 6">Belongs to the NusB family.</text>
</comment>
<dbReference type="PANTHER" id="PTHR11078:SF3">
    <property type="entry name" value="ANTITERMINATION NUSB DOMAIN-CONTAINING PROTEIN"/>
    <property type="match status" value="1"/>
</dbReference>
<dbReference type="Proteomes" id="UP000776629">
    <property type="component" value="Unassembled WGS sequence"/>
</dbReference>
<protein>
    <recommendedName>
        <fullName evidence="6">Transcription antitermination protein NusB</fullName>
    </recommendedName>
    <alternativeName>
        <fullName evidence="6">Antitermination factor NusB</fullName>
    </alternativeName>
</protein>
<dbReference type="PANTHER" id="PTHR11078">
    <property type="entry name" value="N UTILIZATION SUBSTANCE PROTEIN B-RELATED"/>
    <property type="match status" value="1"/>
</dbReference>
<gene>
    <name evidence="6 8" type="primary">nusB</name>
    <name evidence="8" type="ORF">H5993_01070</name>
</gene>
<evidence type="ECO:0000313" key="8">
    <source>
        <dbReference type="EMBL" id="MBM6753360.1"/>
    </source>
</evidence>
<dbReference type="EMBL" id="JACJJQ010000003">
    <property type="protein sequence ID" value="MBM6753360.1"/>
    <property type="molecule type" value="Genomic_DNA"/>
</dbReference>
<name>A0ABS2EM97_9LACO</name>
<keyword evidence="2 6" id="KW-0889">Transcription antitermination</keyword>
<evidence type="ECO:0000313" key="9">
    <source>
        <dbReference type="Proteomes" id="UP000776629"/>
    </source>
</evidence>
<dbReference type="InterPro" id="IPR035926">
    <property type="entry name" value="NusB-like_sf"/>
</dbReference>
<evidence type="ECO:0000259" key="7">
    <source>
        <dbReference type="Pfam" id="PF01029"/>
    </source>
</evidence>
<accession>A0ABS2EM97</accession>
<sequence>MRFSRHSIRIAAFKALFALETNPEADKRDLYENEAVLPLNEGEPVPRFLEELVSGVIDHQAELDQLIQSHLASGWTLNRITRPNLIILRLATYELRYNSEVPTAVVINEALELAKDFSDETSRKFINGVLGNLEKEFPRN</sequence>
<proteinExistence type="inferred from homology"/>
<evidence type="ECO:0000256" key="6">
    <source>
        <dbReference type="HAMAP-Rule" id="MF_00073"/>
    </source>
</evidence>
<dbReference type="InterPro" id="IPR011605">
    <property type="entry name" value="NusB_fam"/>
</dbReference>
<evidence type="ECO:0000256" key="5">
    <source>
        <dbReference type="ARBA" id="ARBA00023163"/>
    </source>
</evidence>
<dbReference type="InterPro" id="IPR006027">
    <property type="entry name" value="NusB_RsmB_TIM44"/>
</dbReference>
<keyword evidence="4 6" id="KW-0805">Transcription regulation</keyword>
<evidence type="ECO:0000256" key="2">
    <source>
        <dbReference type="ARBA" id="ARBA00022814"/>
    </source>
</evidence>
<reference evidence="8 9" key="1">
    <citation type="journal article" date="2021" name="Sci. Rep.">
        <title>The distribution of antibiotic resistance genes in chicken gut microbiota commensals.</title>
        <authorList>
            <person name="Juricova H."/>
            <person name="Matiasovicova J."/>
            <person name="Kubasova T."/>
            <person name="Cejkova D."/>
            <person name="Rychlik I."/>
        </authorList>
    </citation>
    <scope>NUCLEOTIDE SEQUENCE [LARGE SCALE GENOMIC DNA]</scope>
    <source>
        <strain evidence="8 9">An810</strain>
    </source>
</reference>
<dbReference type="HAMAP" id="MF_00073">
    <property type="entry name" value="NusB"/>
    <property type="match status" value="1"/>
</dbReference>
<keyword evidence="3 6" id="KW-0694">RNA-binding</keyword>
<dbReference type="SUPFAM" id="SSF48013">
    <property type="entry name" value="NusB-like"/>
    <property type="match status" value="1"/>
</dbReference>
<comment type="caution">
    <text evidence="8">The sequence shown here is derived from an EMBL/GenBank/DDBJ whole genome shotgun (WGS) entry which is preliminary data.</text>
</comment>
<dbReference type="Pfam" id="PF01029">
    <property type="entry name" value="NusB"/>
    <property type="match status" value="1"/>
</dbReference>
<evidence type="ECO:0000256" key="3">
    <source>
        <dbReference type="ARBA" id="ARBA00022884"/>
    </source>
</evidence>
<organism evidence="8 9">
    <name type="scientific">Limosilactobacillus alvi</name>
    <dbReference type="NCBI Taxonomy" id="990412"/>
    <lineage>
        <taxon>Bacteria</taxon>
        <taxon>Bacillati</taxon>
        <taxon>Bacillota</taxon>
        <taxon>Bacilli</taxon>
        <taxon>Lactobacillales</taxon>
        <taxon>Lactobacillaceae</taxon>
        <taxon>Limosilactobacillus</taxon>
    </lineage>
</organism>
<dbReference type="Gene3D" id="1.10.940.10">
    <property type="entry name" value="NusB-like"/>
    <property type="match status" value="1"/>
</dbReference>
<dbReference type="RefSeq" id="WP_204775892.1">
    <property type="nucleotide sequence ID" value="NZ_JACJJQ010000003.1"/>
</dbReference>
<evidence type="ECO:0000256" key="4">
    <source>
        <dbReference type="ARBA" id="ARBA00023015"/>
    </source>
</evidence>
<dbReference type="NCBIfam" id="TIGR01951">
    <property type="entry name" value="nusB"/>
    <property type="match status" value="1"/>
</dbReference>
<evidence type="ECO:0000256" key="1">
    <source>
        <dbReference type="ARBA" id="ARBA00005952"/>
    </source>
</evidence>